<keyword evidence="2" id="KW-1185">Reference proteome</keyword>
<accession>A0A7U2I773</accession>
<dbReference type="Proteomes" id="UP000663193">
    <property type="component" value="Chromosome 17"/>
</dbReference>
<organism evidence="1 2">
    <name type="scientific">Phaeosphaeria nodorum (strain SN15 / ATCC MYA-4574 / FGSC 10173)</name>
    <name type="common">Glume blotch fungus</name>
    <name type="synonym">Parastagonospora nodorum</name>
    <dbReference type="NCBI Taxonomy" id="321614"/>
    <lineage>
        <taxon>Eukaryota</taxon>
        <taxon>Fungi</taxon>
        <taxon>Dikarya</taxon>
        <taxon>Ascomycota</taxon>
        <taxon>Pezizomycotina</taxon>
        <taxon>Dothideomycetes</taxon>
        <taxon>Pleosporomycetidae</taxon>
        <taxon>Pleosporales</taxon>
        <taxon>Pleosporineae</taxon>
        <taxon>Phaeosphaeriaceae</taxon>
        <taxon>Parastagonospora</taxon>
    </lineage>
</organism>
<dbReference type="AlphaFoldDB" id="A0A7U2I773"/>
<proteinExistence type="predicted"/>
<evidence type="ECO:0000313" key="1">
    <source>
        <dbReference type="EMBL" id="QRD04369.1"/>
    </source>
</evidence>
<reference evidence="2" key="1">
    <citation type="journal article" date="2021" name="BMC Genomics">
        <title>Chromosome-level genome assembly and manually-curated proteome of model necrotroph Parastagonospora nodorum Sn15 reveals a genome-wide trove of candidate effector homologs, and redundancy of virulence-related functions within an accessory chromosome.</title>
        <authorList>
            <person name="Bertazzoni S."/>
            <person name="Jones D.A.B."/>
            <person name="Phan H.T."/>
            <person name="Tan K.-C."/>
            <person name="Hane J.K."/>
        </authorList>
    </citation>
    <scope>NUCLEOTIDE SEQUENCE [LARGE SCALE GENOMIC DNA]</scope>
    <source>
        <strain evidence="2">SN15 / ATCC MYA-4574 / FGSC 10173)</strain>
    </source>
</reference>
<dbReference type="VEuPathDB" id="FungiDB:JI435_421030"/>
<evidence type="ECO:0000313" key="2">
    <source>
        <dbReference type="Proteomes" id="UP000663193"/>
    </source>
</evidence>
<dbReference type="EMBL" id="CP069039">
    <property type="protein sequence ID" value="QRD04369.1"/>
    <property type="molecule type" value="Genomic_DNA"/>
</dbReference>
<name>A0A7U2I773_PHANO</name>
<sequence>MATERKGEVCPPESVRWYELVGSEYVRINDNRIPTLTPTIVFLTGLIGTCAKLS</sequence>
<gene>
    <name evidence="1" type="ORF">JI435_421030</name>
</gene>
<protein>
    <submittedName>
        <fullName evidence="1">Uncharacterized protein</fullName>
    </submittedName>
</protein>